<dbReference type="InterPro" id="IPR039646">
    <property type="entry name" value="ZNHIT2"/>
</dbReference>
<sequence length="417" mass="46857">MSPQAISLAPSDKATCKLCGRQFAKYNCPTCNVPYCSLTCFRSQPHNQCSEGFYKKEVELEIESKPSKTPQERMRMMELLKKFEEENQQEPKDLVESEDEDDADDLAERFQDIDMDTVSAADLWSKLTPAEQQQFLKVMEDPTSDLAQQLLASEELERQRREPWWDAPEVAPDIETLPPQTQYGNKPELIRVPSALVKPISNGPPLFYNMCALCIAYAFTTRHLSASPLSSLTPENTDYEEARRLISQLAPFLTDRRSTTVYPNLSSLTTDVWSRFKPGQINSQLFALLLRDTSRLVRPLSVTPLPLDTSLPVADFDSRSHPHFNLILVLSDLTKLFETSSSRKNDVNPVTHKLLFYAAHMLSTPSPLFRALSQELMQNAGTHAATGADDTVAVAGSEYQGPDRQGAAPRKVIIEEV</sequence>
<organism evidence="3 4">
    <name type="scientific">Sphagnurus paluster</name>
    <dbReference type="NCBI Taxonomy" id="117069"/>
    <lineage>
        <taxon>Eukaryota</taxon>
        <taxon>Fungi</taxon>
        <taxon>Dikarya</taxon>
        <taxon>Basidiomycota</taxon>
        <taxon>Agaricomycotina</taxon>
        <taxon>Agaricomycetes</taxon>
        <taxon>Agaricomycetidae</taxon>
        <taxon>Agaricales</taxon>
        <taxon>Tricholomatineae</taxon>
        <taxon>Lyophyllaceae</taxon>
        <taxon>Sphagnurus</taxon>
    </lineage>
</organism>
<keyword evidence="1" id="KW-0479">Metal-binding</keyword>
<evidence type="ECO:0000313" key="3">
    <source>
        <dbReference type="EMBL" id="KAG5636783.1"/>
    </source>
</evidence>
<dbReference type="SUPFAM" id="SSF144232">
    <property type="entry name" value="HIT/MYND zinc finger-like"/>
    <property type="match status" value="1"/>
</dbReference>
<feature type="domain" description="HIT-type" evidence="2">
    <location>
        <begin position="16"/>
        <end position="49"/>
    </location>
</feature>
<dbReference type="Pfam" id="PF04438">
    <property type="entry name" value="zf-HIT"/>
    <property type="match status" value="1"/>
</dbReference>
<dbReference type="OrthoDB" id="18412at2759"/>
<dbReference type="AlphaFoldDB" id="A0A9P7FUZ9"/>
<name>A0A9P7FUZ9_9AGAR</name>
<dbReference type="InterPro" id="IPR007529">
    <property type="entry name" value="Znf_HIT"/>
</dbReference>
<reference evidence="3" key="1">
    <citation type="submission" date="2021-02" db="EMBL/GenBank/DDBJ databases">
        <authorList>
            <person name="Nieuwenhuis M."/>
            <person name="Van De Peppel L.J.J."/>
        </authorList>
    </citation>
    <scope>NUCLEOTIDE SEQUENCE</scope>
    <source>
        <strain evidence="3">D49</strain>
    </source>
</reference>
<comment type="caution">
    <text evidence="3">The sequence shown here is derived from an EMBL/GenBank/DDBJ whole genome shotgun (WGS) entry which is preliminary data.</text>
</comment>
<dbReference type="GO" id="GO:0008270">
    <property type="term" value="F:zinc ion binding"/>
    <property type="evidence" value="ECO:0007669"/>
    <property type="project" value="UniProtKB-UniRule"/>
</dbReference>
<keyword evidence="1" id="KW-0863">Zinc-finger</keyword>
<gene>
    <name evidence="3" type="ORF">H0H81_006897</name>
</gene>
<dbReference type="Proteomes" id="UP000717328">
    <property type="component" value="Unassembled WGS sequence"/>
</dbReference>
<accession>A0A9P7FUZ9</accession>
<dbReference type="PANTHER" id="PTHR15555:SF0">
    <property type="entry name" value="ZINC FINGER HIT DOMAIN-CONTAINING PROTEIN 2"/>
    <property type="match status" value="1"/>
</dbReference>
<dbReference type="Gene3D" id="3.30.60.190">
    <property type="match status" value="1"/>
</dbReference>
<reference evidence="3" key="2">
    <citation type="submission" date="2021-10" db="EMBL/GenBank/DDBJ databases">
        <title>Phylogenomics reveals ancestral predisposition of the termite-cultivated fungus Termitomyces towards a domesticated lifestyle.</title>
        <authorList>
            <person name="Auxier B."/>
            <person name="Grum-Grzhimaylo A."/>
            <person name="Cardenas M.E."/>
            <person name="Lodge J.D."/>
            <person name="Laessoe T."/>
            <person name="Pedersen O."/>
            <person name="Smith M.E."/>
            <person name="Kuyper T.W."/>
            <person name="Franco-Molano E.A."/>
            <person name="Baroni T.J."/>
            <person name="Aanen D.K."/>
        </authorList>
    </citation>
    <scope>NUCLEOTIDE SEQUENCE</scope>
    <source>
        <strain evidence="3">D49</strain>
    </source>
</reference>
<evidence type="ECO:0000256" key="1">
    <source>
        <dbReference type="PROSITE-ProRule" id="PRU00453"/>
    </source>
</evidence>
<dbReference type="PANTHER" id="PTHR15555">
    <property type="entry name" value="ZINC FINGER HIT DOMAIN CONTAINING PROTEIN 2 PROTEIN FON -RELATED"/>
    <property type="match status" value="1"/>
</dbReference>
<protein>
    <recommendedName>
        <fullName evidence="2">HIT-type domain-containing protein</fullName>
    </recommendedName>
</protein>
<evidence type="ECO:0000313" key="4">
    <source>
        <dbReference type="Proteomes" id="UP000717328"/>
    </source>
</evidence>
<dbReference type="EMBL" id="JABCKI010005894">
    <property type="protein sequence ID" value="KAG5636783.1"/>
    <property type="molecule type" value="Genomic_DNA"/>
</dbReference>
<proteinExistence type="predicted"/>
<dbReference type="PROSITE" id="PS51083">
    <property type="entry name" value="ZF_HIT"/>
    <property type="match status" value="1"/>
</dbReference>
<keyword evidence="1" id="KW-0862">Zinc</keyword>
<evidence type="ECO:0000259" key="2">
    <source>
        <dbReference type="PROSITE" id="PS51083"/>
    </source>
</evidence>
<dbReference type="CDD" id="cd23024">
    <property type="entry name" value="zf-HIT_ZNHIT2-3"/>
    <property type="match status" value="1"/>
</dbReference>
<keyword evidence="4" id="KW-1185">Reference proteome</keyword>